<dbReference type="AlphaFoldDB" id="A0A292Q1I9"/>
<dbReference type="GO" id="GO:0046921">
    <property type="term" value="F:alpha-(1-&gt;6)-fucosyltransferase activity"/>
    <property type="evidence" value="ECO:0007669"/>
    <property type="project" value="TreeGrafter"/>
</dbReference>
<proteinExistence type="predicted"/>
<evidence type="ECO:0000256" key="2">
    <source>
        <dbReference type="SAM" id="Phobius"/>
    </source>
</evidence>
<evidence type="ECO:0000256" key="1">
    <source>
        <dbReference type="SAM" id="MobiDB-lite"/>
    </source>
</evidence>
<evidence type="ECO:0000313" key="4">
    <source>
        <dbReference type="Proteomes" id="UP001412239"/>
    </source>
</evidence>
<keyword evidence="2" id="KW-0472">Membrane</keyword>
<feature type="transmembrane region" description="Helical" evidence="2">
    <location>
        <begin position="44"/>
        <end position="62"/>
    </location>
</feature>
<gene>
    <name evidence="3" type="ORF">GSTUAT00002972001</name>
</gene>
<accession>A0A292Q1I9</accession>
<organism evidence="3 4">
    <name type="scientific">Tuber aestivum</name>
    <name type="common">summer truffle</name>
    <dbReference type="NCBI Taxonomy" id="59557"/>
    <lineage>
        <taxon>Eukaryota</taxon>
        <taxon>Fungi</taxon>
        <taxon>Dikarya</taxon>
        <taxon>Ascomycota</taxon>
        <taxon>Pezizomycotina</taxon>
        <taxon>Pezizomycetes</taxon>
        <taxon>Pezizales</taxon>
        <taxon>Tuberaceae</taxon>
        <taxon>Tuber</taxon>
    </lineage>
</organism>
<dbReference type="EMBL" id="LN890980">
    <property type="protein sequence ID" value="CUS12921.1"/>
    <property type="molecule type" value="Genomic_DNA"/>
</dbReference>
<feature type="region of interest" description="Disordered" evidence="1">
    <location>
        <begin position="1"/>
        <end position="38"/>
    </location>
</feature>
<dbReference type="Proteomes" id="UP001412239">
    <property type="component" value="Unassembled WGS sequence"/>
</dbReference>
<dbReference type="GO" id="GO:0006487">
    <property type="term" value="P:protein N-linked glycosylation"/>
    <property type="evidence" value="ECO:0007669"/>
    <property type="project" value="TreeGrafter"/>
</dbReference>
<dbReference type="Gene3D" id="3.40.50.11350">
    <property type="match status" value="1"/>
</dbReference>
<keyword evidence="4" id="KW-1185">Reference proteome</keyword>
<keyword evidence="2" id="KW-1133">Transmembrane helix</keyword>
<sequence>MPSPSQTNHRQRSAVEEPFLPRHGKEDDDDDKPRRAGSGLTRGRVLLIAIVLSSIVWLLLVFQPPASPKPSEIDPASITSVEPTMLDYGEGNQKWTWRLPDNLGGLLRPHVYGEMCRAAGRASAAAAGHGGHGGHAHHGYYWVDDHFLNPRVEDEGALRGVCKRSLTYMLDSSDPGLGGMLLGLWSAYGLAMSENRTFFVDDSNWSWGTYATYFLPRKPSCRPPPPSIVIPCVNQAPHLLVAHSTTSATFGHAFTDFFEDARKMGVQRQHKIFALARSGYEALFRLRLSPADEEAVEARKNQLEEEGGNRKVLAVQIRRGDGKDKAFEWRKTGHVPVSHYADLISSATANAGGNATVLLSSDDPEVYSLAEFASYTPAQLPPPPPDTRNILPGGWTRQAFGDARAGESEAVTNMAREYFRDVKILGEAASTLFCGGNGNTCRVLAVVMGWQTAVEEKGWVNVDDGRGWFGVDW</sequence>
<dbReference type="PANTHER" id="PTHR13132:SF29">
    <property type="entry name" value="ALPHA-(1,6)-FUCOSYLTRANSFERASE"/>
    <property type="match status" value="1"/>
</dbReference>
<name>A0A292Q1I9_9PEZI</name>
<keyword evidence="2" id="KW-0812">Transmembrane</keyword>
<feature type="non-terminal residue" evidence="3">
    <location>
        <position position="1"/>
    </location>
</feature>
<dbReference type="PANTHER" id="PTHR13132">
    <property type="entry name" value="ALPHA- 1,6 -FUCOSYLTRANSFERASE"/>
    <property type="match status" value="1"/>
</dbReference>
<evidence type="ECO:0000313" key="3">
    <source>
        <dbReference type="EMBL" id="CUS12921.1"/>
    </source>
</evidence>
<protein>
    <submittedName>
        <fullName evidence="3">Uncharacterized protein</fullName>
    </submittedName>
</protein>
<reference evidence="3" key="1">
    <citation type="submission" date="2015-10" db="EMBL/GenBank/DDBJ databases">
        <authorList>
            <person name="Regsiter A."/>
            <person name="william w."/>
        </authorList>
    </citation>
    <scope>NUCLEOTIDE SEQUENCE</scope>
    <source>
        <strain evidence="3">Montdore</strain>
    </source>
</reference>
<feature type="compositionally biased region" description="Basic and acidic residues" evidence="1">
    <location>
        <begin position="13"/>
        <end position="34"/>
    </location>
</feature>